<reference evidence="1 2" key="1">
    <citation type="journal article" date="2022" name="bioRxiv">
        <title>The genome of the oomycete Peronosclerospora sorghi, a cosmopolitan pathogen of maize and sorghum, is inflated with dispersed pseudogenes.</title>
        <authorList>
            <person name="Fletcher K."/>
            <person name="Martin F."/>
            <person name="Isakeit T."/>
            <person name="Cavanaugh K."/>
            <person name="Magill C."/>
            <person name="Michelmore R."/>
        </authorList>
    </citation>
    <scope>NUCLEOTIDE SEQUENCE [LARGE SCALE GENOMIC DNA]</scope>
    <source>
        <strain evidence="1">P6</strain>
    </source>
</reference>
<protein>
    <submittedName>
        <fullName evidence="1">Uncharacterized protein</fullName>
    </submittedName>
</protein>
<dbReference type="Proteomes" id="UP001163321">
    <property type="component" value="Chromosome 8"/>
</dbReference>
<comment type="caution">
    <text evidence="1">The sequence shown here is derived from an EMBL/GenBank/DDBJ whole genome shotgun (WGS) entry which is preliminary data.</text>
</comment>
<keyword evidence="2" id="KW-1185">Reference proteome</keyword>
<dbReference type="EMBL" id="CM047587">
    <property type="protein sequence ID" value="KAI9906945.1"/>
    <property type="molecule type" value="Genomic_DNA"/>
</dbReference>
<gene>
    <name evidence="1" type="ORF">PsorP6_004421</name>
</gene>
<evidence type="ECO:0000313" key="2">
    <source>
        <dbReference type="Proteomes" id="UP001163321"/>
    </source>
</evidence>
<name>A0ACC0VKQ6_9STRA</name>
<proteinExistence type="predicted"/>
<evidence type="ECO:0000313" key="1">
    <source>
        <dbReference type="EMBL" id="KAI9906945.1"/>
    </source>
</evidence>
<sequence>MTRKALGYTDAYHRIISLQPTSVTETHSTDFALDGRMLGDDRCVRANVPFPTTFHLAVHKRNPTEEDKARGELRPVFQIGVVSSGYFELSLFEQQHRHPAVPSLFVQDSMTSIGLINSKFPLVGKQPGWTRRSHGYHGDDGRYYHHSAFEGRPFGPKFKAGSIVGCGIWMDQNAGTTFVFFTKNGEIIAGDNGTLVEYEHRNWYPAVGLDSYDALHLNFGQEAFAYSDISGT</sequence>
<organism evidence="1 2">
    <name type="scientific">Peronosclerospora sorghi</name>
    <dbReference type="NCBI Taxonomy" id="230839"/>
    <lineage>
        <taxon>Eukaryota</taxon>
        <taxon>Sar</taxon>
        <taxon>Stramenopiles</taxon>
        <taxon>Oomycota</taxon>
        <taxon>Peronosporomycetes</taxon>
        <taxon>Peronosporales</taxon>
        <taxon>Peronosporaceae</taxon>
        <taxon>Peronosclerospora</taxon>
    </lineage>
</organism>
<accession>A0ACC0VKQ6</accession>